<proteinExistence type="predicted"/>
<evidence type="ECO:0000313" key="1">
    <source>
        <dbReference type="EMBL" id="CAM74254.1"/>
    </source>
</evidence>
<organism evidence="1">
    <name type="scientific">Magnetospirillum gryphiswaldense</name>
    <dbReference type="NCBI Taxonomy" id="55518"/>
    <lineage>
        <taxon>Bacteria</taxon>
        <taxon>Pseudomonadati</taxon>
        <taxon>Pseudomonadota</taxon>
        <taxon>Alphaproteobacteria</taxon>
        <taxon>Rhodospirillales</taxon>
        <taxon>Rhodospirillaceae</taxon>
        <taxon>Magnetospirillum</taxon>
    </lineage>
</organism>
<name>A4TUE7_9PROT</name>
<sequence>MIGSHGFNPEGLLLFRHFMALVTRPPRPELDVGQTVTANHGQCPDPIPTCLLDFVTLVNLALTHQMLMFVCR</sequence>
<accession>A4TUE7</accession>
<reference evidence="1" key="1">
    <citation type="journal article" date="2007" name="J. Bacteriol.">
        <title>Comparative genome analysis of four magnetotactic bacteria reveals a complex set of group-specific genes implicated in magnetosome biomineralization and function.</title>
        <authorList>
            <person name="Richter M."/>
            <person name="Kube M."/>
            <person name="Bazylinski D.A."/>
            <person name="Lombardot T."/>
            <person name="Gloeckner F.O."/>
            <person name="Reinhardt R."/>
            <person name="Schueler D."/>
        </authorList>
    </citation>
    <scope>NUCLEOTIDE SEQUENCE</scope>
    <source>
        <strain evidence="1">MSR-1</strain>
    </source>
</reference>
<protein>
    <submittedName>
        <fullName evidence="1">Uncharacterized protein</fullName>
    </submittedName>
</protein>
<gene>
    <name evidence="1" type="ORF">MGR_1054</name>
</gene>
<dbReference type="EMBL" id="CU459003">
    <property type="protein sequence ID" value="CAM74254.1"/>
    <property type="molecule type" value="Genomic_DNA"/>
</dbReference>
<dbReference type="AlphaFoldDB" id="A4TUE7"/>